<dbReference type="InterPro" id="IPR022615">
    <property type="entry name" value="NqrA_C_domain"/>
</dbReference>
<evidence type="ECO:0000256" key="3">
    <source>
        <dbReference type="ARBA" id="ARBA00023027"/>
    </source>
</evidence>
<dbReference type="InterPro" id="IPR056148">
    <property type="entry name" value="NQRA_2nd"/>
</dbReference>
<keyword evidence="7 8" id="KW-0739">Sodium transport</keyword>
<keyword evidence="3 8" id="KW-0520">NAD</keyword>
<keyword evidence="4 8" id="KW-0915">Sodium</keyword>
<keyword evidence="6 8" id="KW-0830">Ubiquinone</keyword>
<dbReference type="Proteomes" id="UP000241507">
    <property type="component" value="Chromosome"/>
</dbReference>
<proteinExistence type="inferred from homology"/>
<comment type="catalytic activity">
    <reaction evidence="8">
        <text>a ubiquinone + n Na(+)(in) + NADH + H(+) = a ubiquinol + n Na(+)(out) + NAD(+)</text>
        <dbReference type="Rhea" id="RHEA:47748"/>
        <dbReference type="Rhea" id="RHEA-COMP:9565"/>
        <dbReference type="Rhea" id="RHEA-COMP:9566"/>
        <dbReference type="ChEBI" id="CHEBI:15378"/>
        <dbReference type="ChEBI" id="CHEBI:16389"/>
        <dbReference type="ChEBI" id="CHEBI:17976"/>
        <dbReference type="ChEBI" id="CHEBI:29101"/>
        <dbReference type="ChEBI" id="CHEBI:57540"/>
        <dbReference type="ChEBI" id="CHEBI:57945"/>
        <dbReference type="EC" id="7.2.1.1"/>
    </reaction>
</comment>
<comment type="function">
    <text evidence="8">NQR complex catalyzes the reduction of ubiquinone-1 to ubiquinol by two successive reactions, coupled with the transport of Na(+) ions from the cytoplasm to the periplasm. NqrA to NqrE are probably involved in the second step, the conversion of ubisemiquinone to ubiquinol.</text>
</comment>
<evidence type="ECO:0000313" key="13">
    <source>
        <dbReference type="Proteomes" id="UP000241507"/>
    </source>
</evidence>
<keyword evidence="5 8" id="KW-0406">Ion transport</keyword>
<dbReference type="InterPro" id="IPR056147">
    <property type="entry name" value="NQRA_N"/>
</dbReference>
<dbReference type="EMBL" id="CP028136">
    <property type="protein sequence ID" value="AVR45543.1"/>
    <property type="molecule type" value="Genomic_DNA"/>
</dbReference>
<dbReference type="InterPro" id="IPR008703">
    <property type="entry name" value="NqrA"/>
</dbReference>
<dbReference type="GO" id="GO:0006814">
    <property type="term" value="P:sodium ion transport"/>
    <property type="evidence" value="ECO:0007669"/>
    <property type="project" value="UniProtKB-UniRule"/>
</dbReference>
<evidence type="ECO:0000259" key="10">
    <source>
        <dbReference type="Pfam" id="PF11973"/>
    </source>
</evidence>
<organism evidence="12 13">
    <name type="scientific">Christiangramia fulva</name>
    <dbReference type="NCBI Taxonomy" id="2126553"/>
    <lineage>
        <taxon>Bacteria</taxon>
        <taxon>Pseudomonadati</taxon>
        <taxon>Bacteroidota</taxon>
        <taxon>Flavobacteriia</taxon>
        <taxon>Flavobacteriales</taxon>
        <taxon>Flavobacteriaceae</taxon>
        <taxon>Christiangramia</taxon>
    </lineage>
</organism>
<gene>
    <name evidence="8" type="primary">nqrA</name>
    <name evidence="12" type="ORF">C7S20_09840</name>
</gene>
<keyword evidence="13" id="KW-1185">Reference proteome</keyword>
<feature type="domain" description="NqrA second alpha/beta" evidence="11">
    <location>
        <begin position="115"/>
        <end position="257"/>
    </location>
</feature>
<dbReference type="Pfam" id="PF24836">
    <property type="entry name" value="NQRA_2nd"/>
    <property type="match status" value="1"/>
</dbReference>
<dbReference type="Pfam" id="PF05896">
    <property type="entry name" value="NQRA_N"/>
    <property type="match status" value="1"/>
</dbReference>
<comment type="subunit">
    <text evidence="8">Composed of six subunits; NqrA, NqrB, NqrC, NqrD, NqrE and NqrF.</text>
</comment>
<evidence type="ECO:0000256" key="5">
    <source>
        <dbReference type="ARBA" id="ARBA00023065"/>
    </source>
</evidence>
<dbReference type="NCBIfam" id="NF003761">
    <property type="entry name" value="PRK05352.1-4"/>
    <property type="match status" value="1"/>
</dbReference>
<accession>A0A2R3Z5I7</accession>
<dbReference type="Pfam" id="PF11973">
    <property type="entry name" value="NQRA_SLBB"/>
    <property type="match status" value="1"/>
</dbReference>
<evidence type="ECO:0000256" key="1">
    <source>
        <dbReference type="ARBA" id="ARBA00022448"/>
    </source>
</evidence>
<dbReference type="NCBIfam" id="TIGR01936">
    <property type="entry name" value="nqrA"/>
    <property type="match status" value="1"/>
</dbReference>
<evidence type="ECO:0000259" key="11">
    <source>
        <dbReference type="Pfam" id="PF24836"/>
    </source>
</evidence>
<evidence type="ECO:0000256" key="4">
    <source>
        <dbReference type="ARBA" id="ARBA00023053"/>
    </source>
</evidence>
<evidence type="ECO:0000256" key="6">
    <source>
        <dbReference type="ARBA" id="ARBA00023075"/>
    </source>
</evidence>
<sequence length="448" mass="49827">MSKDIRIRRGLTLRLEGEAEKELVQAPRSKTFAIKPPDFHSVVPKMVVKEGAKLLAGDEIFYSKYTGEVRFTSPVSGVIKEIKRGEKRRILEVIIEADAENSYRDFGKMDASTADAKDVKQRILDSGCGAFINQRPYDIIADPKDTPKAIFISAVTTAPLAGDKGFIIKDKIAAFQEGVYALQKLTPGKVHLCVDDNSAQYLKDIKGVEIHHVKGPHPAGNVGVQIHKIDPINQGERVWTVGVEDLAIIGNVFLTGQYRAERTIALVGSEAENRKYYTTFIGANVTDIIGKEVSEEVRIISGDVLTGTQLSNNQYVGFFDNEVSLIPEGNKFRMFGWLPFTYNNIHSNSRTSLAWLFPNKKYNPTTNMNGEERALVVTGEMEEVLPMDIYPMQLIKACMAGNIEKMENLGIYEVAPEDFAAVEYTNTSKLEIQEVIRLGLDLMITEVG</sequence>
<name>A0A2R3Z5I7_9FLAO</name>
<evidence type="ECO:0000256" key="7">
    <source>
        <dbReference type="ARBA" id="ARBA00023201"/>
    </source>
</evidence>
<reference evidence="13" key="1">
    <citation type="submission" date="2018-03" db="EMBL/GenBank/DDBJ databases">
        <title>Gramella fulva sp. nov., isolated from a dry surface of tidal flat.</title>
        <authorList>
            <person name="Hwang S.H."/>
            <person name="Hwang W.M."/>
            <person name="Kang K."/>
            <person name="Ahn T.-Y."/>
        </authorList>
    </citation>
    <scope>NUCLEOTIDE SEQUENCE [LARGE SCALE GENOMIC DNA]</scope>
    <source>
        <strain evidence="13">SH35</strain>
    </source>
</reference>
<comment type="similarity">
    <text evidence="8">Belongs to the NqrA family.</text>
</comment>
<keyword evidence="2 8" id="KW-1278">Translocase</keyword>
<evidence type="ECO:0000259" key="9">
    <source>
        <dbReference type="Pfam" id="PF05896"/>
    </source>
</evidence>
<evidence type="ECO:0000256" key="8">
    <source>
        <dbReference type="HAMAP-Rule" id="MF_00425"/>
    </source>
</evidence>
<dbReference type="PANTHER" id="PTHR37839:SF1">
    <property type="entry name" value="NA(+)-TRANSLOCATING NADH-QUINONE REDUCTASE SUBUNIT A"/>
    <property type="match status" value="1"/>
</dbReference>
<dbReference type="KEGG" id="grs:C7S20_09840"/>
<keyword evidence="1 8" id="KW-0813">Transport</keyword>
<feature type="domain" description="Na(+)-translocating NADH-quinone reductase subunit A C-terminal" evidence="10">
    <location>
        <begin position="263"/>
        <end position="310"/>
    </location>
</feature>
<dbReference type="EC" id="7.2.1.1" evidence="8"/>
<dbReference type="RefSeq" id="WP_107012320.1">
    <property type="nucleotide sequence ID" value="NZ_CP028136.1"/>
</dbReference>
<feature type="domain" description="NqrA N-terminal barrel-sandwich hybrid" evidence="9">
    <location>
        <begin position="5"/>
        <end position="98"/>
    </location>
</feature>
<evidence type="ECO:0000313" key="12">
    <source>
        <dbReference type="EMBL" id="AVR45543.1"/>
    </source>
</evidence>
<dbReference type="AlphaFoldDB" id="A0A2R3Z5I7"/>
<protein>
    <recommendedName>
        <fullName evidence="8">Na(+)-translocating NADH-quinone reductase subunit A</fullName>
        <shortName evidence="8">Na(+)-NQR subunit A</shortName>
        <shortName evidence="8">Na(+)-translocating NQR subunit A</shortName>
        <ecNumber evidence="8">7.2.1.1</ecNumber>
    </recommendedName>
    <alternativeName>
        <fullName evidence="8">NQR complex subunit A</fullName>
    </alternativeName>
    <alternativeName>
        <fullName evidence="8">NQR-1 subunit A</fullName>
    </alternativeName>
</protein>
<dbReference type="PANTHER" id="PTHR37839">
    <property type="entry name" value="NA(+)-TRANSLOCATING NADH-QUINONE REDUCTASE SUBUNIT A"/>
    <property type="match status" value="1"/>
</dbReference>
<dbReference type="HAMAP" id="MF_00425">
    <property type="entry name" value="NqrA"/>
    <property type="match status" value="1"/>
</dbReference>
<dbReference type="GO" id="GO:0016655">
    <property type="term" value="F:oxidoreductase activity, acting on NAD(P)H, quinone or similar compound as acceptor"/>
    <property type="evidence" value="ECO:0007669"/>
    <property type="project" value="UniProtKB-UniRule"/>
</dbReference>
<dbReference type="OrthoDB" id="9774536at2"/>
<evidence type="ECO:0000256" key="2">
    <source>
        <dbReference type="ARBA" id="ARBA00022967"/>
    </source>
</evidence>